<organism evidence="1 2">
    <name type="scientific">Tropicimonas sediminicola</name>
    <dbReference type="NCBI Taxonomy" id="1031541"/>
    <lineage>
        <taxon>Bacteria</taxon>
        <taxon>Pseudomonadati</taxon>
        <taxon>Pseudomonadota</taxon>
        <taxon>Alphaproteobacteria</taxon>
        <taxon>Rhodobacterales</taxon>
        <taxon>Roseobacteraceae</taxon>
        <taxon>Tropicimonas</taxon>
    </lineage>
</organism>
<dbReference type="AlphaFoldDB" id="A0A239EWZ8"/>
<accession>A0A239EWZ8</accession>
<proteinExistence type="predicted"/>
<reference evidence="1 2" key="1">
    <citation type="submission" date="2017-06" db="EMBL/GenBank/DDBJ databases">
        <authorList>
            <person name="Kim H.J."/>
            <person name="Triplett B.A."/>
        </authorList>
    </citation>
    <scope>NUCLEOTIDE SEQUENCE [LARGE SCALE GENOMIC DNA]</scope>
    <source>
        <strain evidence="1 2">DSM 29339</strain>
    </source>
</reference>
<protein>
    <submittedName>
        <fullName evidence="1">Uncharacterized protein</fullName>
    </submittedName>
</protein>
<gene>
    <name evidence="1" type="ORF">SAMN05421757_102362</name>
</gene>
<evidence type="ECO:0000313" key="1">
    <source>
        <dbReference type="EMBL" id="SNS48828.1"/>
    </source>
</evidence>
<sequence>MRHFLSLACLLALAACLPDRSPPEPQAAPGTPEFFQEQKASCEARGGQFGKAPGGATSVCYITPRDANQTCSQNSDCEGMCLARSRTCTPVVPMFGCNEVLLDGGIRAEICLD</sequence>
<dbReference type="Proteomes" id="UP000198426">
    <property type="component" value="Unassembled WGS sequence"/>
</dbReference>
<name>A0A239EWZ8_9RHOB</name>
<dbReference type="RefSeq" id="WP_089232103.1">
    <property type="nucleotide sequence ID" value="NZ_FZOY01000002.1"/>
</dbReference>
<keyword evidence="2" id="KW-1185">Reference proteome</keyword>
<dbReference type="OrthoDB" id="8592692at2"/>
<dbReference type="EMBL" id="FZOY01000002">
    <property type="protein sequence ID" value="SNS48828.1"/>
    <property type="molecule type" value="Genomic_DNA"/>
</dbReference>
<evidence type="ECO:0000313" key="2">
    <source>
        <dbReference type="Proteomes" id="UP000198426"/>
    </source>
</evidence>
<dbReference type="PROSITE" id="PS51257">
    <property type="entry name" value="PROKAR_LIPOPROTEIN"/>
    <property type="match status" value="1"/>
</dbReference>